<dbReference type="AlphaFoldDB" id="A0AAD8MPC6"/>
<proteinExistence type="predicted"/>
<gene>
    <name evidence="1" type="ORF">POM88_022080</name>
</gene>
<name>A0AAD8MPC6_9APIA</name>
<organism evidence="1 2">
    <name type="scientific">Heracleum sosnowskyi</name>
    <dbReference type="NCBI Taxonomy" id="360622"/>
    <lineage>
        <taxon>Eukaryota</taxon>
        <taxon>Viridiplantae</taxon>
        <taxon>Streptophyta</taxon>
        <taxon>Embryophyta</taxon>
        <taxon>Tracheophyta</taxon>
        <taxon>Spermatophyta</taxon>
        <taxon>Magnoliopsida</taxon>
        <taxon>eudicotyledons</taxon>
        <taxon>Gunneridae</taxon>
        <taxon>Pentapetalae</taxon>
        <taxon>asterids</taxon>
        <taxon>campanulids</taxon>
        <taxon>Apiales</taxon>
        <taxon>Apiaceae</taxon>
        <taxon>Apioideae</taxon>
        <taxon>apioid superclade</taxon>
        <taxon>Tordylieae</taxon>
        <taxon>Tordyliinae</taxon>
        <taxon>Heracleum</taxon>
    </lineage>
</organism>
<dbReference type="EMBL" id="JAUIZM010000005">
    <property type="protein sequence ID" value="KAK1384345.1"/>
    <property type="molecule type" value="Genomic_DNA"/>
</dbReference>
<reference evidence="1" key="1">
    <citation type="submission" date="2023-02" db="EMBL/GenBank/DDBJ databases">
        <title>Genome of toxic invasive species Heracleum sosnowskyi carries increased number of genes despite the absence of recent whole-genome duplications.</title>
        <authorList>
            <person name="Schelkunov M."/>
            <person name="Shtratnikova V."/>
            <person name="Makarenko M."/>
            <person name="Klepikova A."/>
            <person name="Omelchenko D."/>
            <person name="Novikova G."/>
            <person name="Obukhova E."/>
            <person name="Bogdanov V."/>
            <person name="Penin A."/>
            <person name="Logacheva M."/>
        </authorList>
    </citation>
    <scope>NUCLEOTIDE SEQUENCE</scope>
    <source>
        <strain evidence="1">Hsosn_3</strain>
        <tissue evidence="1">Leaf</tissue>
    </source>
</reference>
<keyword evidence="2" id="KW-1185">Reference proteome</keyword>
<reference evidence="1" key="2">
    <citation type="submission" date="2023-05" db="EMBL/GenBank/DDBJ databases">
        <authorList>
            <person name="Schelkunov M.I."/>
        </authorList>
    </citation>
    <scope>NUCLEOTIDE SEQUENCE</scope>
    <source>
        <strain evidence="1">Hsosn_3</strain>
        <tissue evidence="1">Leaf</tissue>
    </source>
</reference>
<dbReference type="Proteomes" id="UP001237642">
    <property type="component" value="Unassembled WGS sequence"/>
</dbReference>
<evidence type="ECO:0000313" key="2">
    <source>
        <dbReference type="Proteomes" id="UP001237642"/>
    </source>
</evidence>
<sequence length="140" mass="16158">MGGGILGIRMIEIEIGFKLVVSNDLPKYRPVDMWNCHCYGRQRYRSPLTIERLLEMLAPSRRKLPVIANVDGIILSDYYKSAMTCPAYVEYEQVDIQPGLTYKEQPVEITDRKEQVLSDEVAKIVRSLWKIKKWKNPPGS</sequence>
<comment type="caution">
    <text evidence="1">The sequence shown here is derived from an EMBL/GenBank/DDBJ whole genome shotgun (WGS) entry which is preliminary data.</text>
</comment>
<protein>
    <submittedName>
        <fullName evidence="1">Uncharacterized protein</fullName>
    </submittedName>
</protein>
<accession>A0AAD8MPC6</accession>
<evidence type="ECO:0000313" key="1">
    <source>
        <dbReference type="EMBL" id="KAK1384345.1"/>
    </source>
</evidence>